<gene>
    <name evidence="2" type="ORF">F4Y08_10085</name>
</gene>
<dbReference type="InterPro" id="IPR029068">
    <property type="entry name" value="Glyas_Bleomycin-R_OHBP_Dase"/>
</dbReference>
<reference evidence="2" key="1">
    <citation type="submission" date="2019-09" db="EMBL/GenBank/DDBJ databases">
        <title>Characterisation of the sponge microbiome using genome-centric metagenomics.</title>
        <authorList>
            <person name="Engelberts J.P."/>
            <person name="Robbins S.J."/>
            <person name="De Goeij J.M."/>
            <person name="Aranda M."/>
            <person name="Bell S.C."/>
            <person name="Webster N.S."/>
        </authorList>
    </citation>
    <scope>NUCLEOTIDE SEQUENCE</scope>
    <source>
        <strain evidence="2">SB0662_bin_9</strain>
    </source>
</reference>
<dbReference type="PANTHER" id="PTHR33993:SF2">
    <property type="entry name" value="VOC DOMAIN-CONTAINING PROTEIN"/>
    <property type="match status" value="1"/>
</dbReference>
<protein>
    <recommendedName>
        <fullName evidence="1">VOC domain-containing protein</fullName>
    </recommendedName>
</protein>
<sequence length="128" mass="13795">MPLFDWIEIPVEDLDRAARFYSAVLETDVEVTELQPGYRVAFLPIPEDTPAGPGGMLVETEGFAPAGEQGCRVCFGAAADIDGFLMRVEESGGRISQPKTRLGDGDSVAYLAWFYDTEGNLLGVHAPG</sequence>
<comment type="caution">
    <text evidence="2">The sequence shown here is derived from an EMBL/GenBank/DDBJ whole genome shotgun (WGS) entry which is preliminary data.</text>
</comment>
<dbReference type="InterPro" id="IPR052164">
    <property type="entry name" value="Anthracycline_SecMetBiosynth"/>
</dbReference>
<dbReference type="Gene3D" id="3.10.180.10">
    <property type="entry name" value="2,3-Dihydroxybiphenyl 1,2-Dioxygenase, domain 1"/>
    <property type="match status" value="1"/>
</dbReference>
<dbReference type="EMBL" id="VXPY01000072">
    <property type="protein sequence ID" value="MYD90666.1"/>
    <property type="molecule type" value="Genomic_DNA"/>
</dbReference>
<evidence type="ECO:0000313" key="2">
    <source>
        <dbReference type="EMBL" id="MYD90666.1"/>
    </source>
</evidence>
<proteinExistence type="predicted"/>
<dbReference type="InterPro" id="IPR037523">
    <property type="entry name" value="VOC_core"/>
</dbReference>
<name>A0A6B1DUJ4_9CHLR</name>
<accession>A0A6B1DUJ4</accession>
<dbReference type="AlphaFoldDB" id="A0A6B1DUJ4"/>
<dbReference type="SUPFAM" id="SSF54593">
    <property type="entry name" value="Glyoxalase/Bleomycin resistance protein/Dihydroxybiphenyl dioxygenase"/>
    <property type="match status" value="1"/>
</dbReference>
<evidence type="ECO:0000259" key="1">
    <source>
        <dbReference type="PROSITE" id="PS51819"/>
    </source>
</evidence>
<dbReference type="PANTHER" id="PTHR33993">
    <property type="entry name" value="GLYOXALASE-RELATED"/>
    <property type="match status" value="1"/>
</dbReference>
<organism evidence="2">
    <name type="scientific">Caldilineaceae bacterium SB0662_bin_9</name>
    <dbReference type="NCBI Taxonomy" id="2605258"/>
    <lineage>
        <taxon>Bacteria</taxon>
        <taxon>Bacillati</taxon>
        <taxon>Chloroflexota</taxon>
        <taxon>Caldilineae</taxon>
        <taxon>Caldilineales</taxon>
        <taxon>Caldilineaceae</taxon>
    </lineage>
</organism>
<dbReference type="InterPro" id="IPR004360">
    <property type="entry name" value="Glyas_Fos-R_dOase_dom"/>
</dbReference>
<dbReference type="PROSITE" id="PS51819">
    <property type="entry name" value="VOC"/>
    <property type="match status" value="1"/>
</dbReference>
<dbReference type="Pfam" id="PF00903">
    <property type="entry name" value="Glyoxalase"/>
    <property type="match status" value="1"/>
</dbReference>
<feature type="domain" description="VOC" evidence="1">
    <location>
        <begin position="3"/>
        <end position="127"/>
    </location>
</feature>